<evidence type="ECO:0000259" key="1">
    <source>
        <dbReference type="Pfam" id="PF00534"/>
    </source>
</evidence>
<dbReference type="Proteomes" id="UP000286317">
    <property type="component" value="Unassembled WGS sequence"/>
</dbReference>
<gene>
    <name evidence="2" type="ORF">BU112_07255</name>
</gene>
<dbReference type="PANTHER" id="PTHR12526">
    <property type="entry name" value="GLYCOSYLTRANSFERASE"/>
    <property type="match status" value="1"/>
</dbReference>
<dbReference type="AlphaFoldDB" id="A0A418IFH7"/>
<sequence length="382" mass="43535">MKSITFFMHNVYAMGGTVKSISQTANILAEKGHHVEIITIFKGADSPYFDIHESIKIEPLINYQFHPLNIKDIIINRIAKFTSFSRPKYISQFEPGINQFSHYIEKKMIKAISNVSTDVIVGTRASFNILIAKYASTQIEKVGMEHMNFDAHSEAYQQEIIKNYRDLDKITTLTTIDKNKYQSHIDIPVFVVPNIINEVRLHEPKEKIICAAGRLEYEKGFDLLVESINPIQQTFRKFDYQVHIYGEGKEQANLQQLINQYNLSDIVKLYGPTQQLNEKLAVSEITVVPSRNEGFGMVILEAMNQSSIVVSFDGNAGPDSIIQNNINGYLIEHENVDALSNQLRRLINQEFKDDVVIQNGYKTVASYAPKAIYKDFLTMLNA</sequence>
<dbReference type="CDD" id="cd03820">
    <property type="entry name" value="GT4_AmsD-like"/>
    <property type="match status" value="1"/>
</dbReference>
<evidence type="ECO:0000313" key="3">
    <source>
        <dbReference type="Proteomes" id="UP000286317"/>
    </source>
</evidence>
<dbReference type="RefSeq" id="WP_119605217.1">
    <property type="nucleotide sequence ID" value="NZ_QXUF01000042.1"/>
</dbReference>
<organism evidence="2 3">
    <name type="scientific">Staphylococcus shinii</name>
    <dbReference type="NCBI Taxonomy" id="2912228"/>
    <lineage>
        <taxon>Bacteria</taxon>
        <taxon>Bacillati</taxon>
        <taxon>Bacillota</taxon>
        <taxon>Bacilli</taxon>
        <taxon>Bacillales</taxon>
        <taxon>Staphylococcaceae</taxon>
        <taxon>Staphylococcus</taxon>
    </lineage>
</organism>
<dbReference type="EMBL" id="QXUF01000042">
    <property type="protein sequence ID" value="RIN00959.1"/>
    <property type="molecule type" value="Genomic_DNA"/>
</dbReference>
<comment type="caution">
    <text evidence="2">The sequence shown here is derived from an EMBL/GenBank/DDBJ whole genome shotgun (WGS) entry which is preliminary data.</text>
</comment>
<dbReference type="OrthoDB" id="9787617at2"/>
<keyword evidence="3" id="KW-1185">Reference proteome</keyword>
<name>A0A418IFH7_9STAP</name>
<dbReference type="PANTHER" id="PTHR12526:SF630">
    <property type="entry name" value="GLYCOSYLTRANSFERASE"/>
    <property type="match status" value="1"/>
</dbReference>
<accession>A0A418IFH7</accession>
<proteinExistence type="predicted"/>
<evidence type="ECO:0000313" key="2">
    <source>
        <dbReference type="EMBL" id="RIN00959.1"/>
    </source>
</evidence>
<dbReference type="Gene3D" id="3.40.50.2000">
    <property type="entry name" value="Glycogen Phosphorylase B"/>
    <property type="match status" value="2"/>
</dbReference>
<protein>
    <submittedName>
        <fullName evidence="2">Glycosyltransferase family 4 protein</fullName>
    </submittedName>
</protein>
<dbReference type="Pfam" id="PF00534">
    <property type="entry name" value="Glycos_transf_1"/>
    <property type="match status" value="1"/>
</dbReference>
<dbReference type="InterPro" id="IPR001296">
    <property type="entry name" value="Glyco_trans_1"/>
</dbReference>
<dbReference type="SUPFAM" id="SSF53756">
    <property type="entry name" value="UDP-Glycosyltransferase/glycogen phosphorylase"/>
    <property type="match status" value="1"/>
</dbReference>
<feature type="domain" description="Glycosyl transferase family 1" evidence="1">
    <location>
        <begin position="200"/>
        <end position="362"/>
    </location>
</feature>
<reference evidence="2 3" key="1">
    <citation type="journal article" date="2016" name="Front. Microbiol.">
        <title>Comprehensive Phylogenetic Analysis of Bovine Non-aureus Staphylococci Species Based on Whole-Genome Sequencing.</title>
        <authorList>
            <person name="Naushad S."/>
            <person name="Barkema H.W."/>
            <person name="Luby C."/>
            <person name="Condas L.A."/>
            <person name="Nobrega D.B."/>
            <person name="Carson D.A."/>
            <person name="De Buck J."/>
        </authorList>
    </citation>
    <scope>NUCLEOTIDE SEQUENCE [LARGE SCALE GENOMIC DNA]</scope>
    <source>
        <strain evidence="2 3">SNUC 4554</strain>
    </source>
</reference>
<dbReference type="GO" id="GO:0016757">
    <property type="term" value="F:glycosyltransferase activity"/>
    <property type="evidence" value="ECO:0007669"/>
    <property type="project" value="InterPro"/>
</dbReference>